<name>A0A4Y8IF94_9BACI</name>
<evidence type="ECO:0000256" key="1">
    <source>
        <dbReference type="ARBA" id="ARBA00022801"/>
    </source>
</evidence>
<dbReference type="GO" id="GO:0030288">
    <property type="term" value="C:outer membrane-bounded periplasmic space"/>
    <property type="evidence" value="ECO:0007669"/>
    <property type="project" value="TreeGrafter"/>
</dbReference>
<dbReference type="PROSITE" id="PS51724">
    <property type="entry name" value="SPOR"/>
    <property type="match status" value="1"/>
</dbReference>
<proteinExistence type="predicted"/>
<dbReference type="InterPro" id="IPR036680">
    <property type="entry name" value="SPOR-like_sf"/>
</dbReference>
<reference evidence="3 4" key="1">
    <citation type="submission" date="2019-03" db="EMBL/GenBank/DDBJ databases">
        <authorList>
            <person name="He R.-H."/>
        </authorList>
    </citation>
    <scope>NUCLEOTIDE SEQUENCE [LARGE SCALE GENOMIC DNA]</scope>
    <source>
        <strain evidence="4">SH 714</strain>
    </source>
</reference>
<dbReference type="GO" id="GO:0042834">
    <property type="term" value="F:peptidoglycan binding"/>
    <property type="evidence" value="ECO:0007669"/>
    <property type="project" value="InterPro"/>
</dbReference>
<sequence>MNKSSIEEVCRVSRWIQDAGHGGKDTGAVKYGQNEKEWTLEAAIYVNERLNELGVSSTLTRTEDVTLSRDNRTEKVREYDKAISHHFNAGGGTGAEFIHSIYASGSFEEILKEEFQQAGYPVRRTFTRKYPNNDELDYYYMHRETGSTRVTIVEYGFLDGPNRDQLQEKNYRIGMYESVIRAICREEGIAYKEKNNDITSPEVLYRVISGSFSKKENAEQRVEDLKNAGFDAFIDRFEP</sequence>
<gene>
    <name evidence="3" type="ORF">E3U55_12585</name>
</gene>
<dbReference type="InterPro" id="IPR002508">
    <property type="entry name" value="MurNAc-LAA_cat"/>
</dbReference>
<dbReference type="Gene3D" id="3.40.630.40">
    <property type="entry name" value="Zn-dependent exopeptidases"/>
    <property type="match status" value="1"/>
</dbReference>
<dbReference type="AlphaFoldDB" id="A0A4Y8IF94"/>
<dbReference type="InterPro" id="IPR007730">
    <property type="entry name" value="SPOR-like_dom"/>
</dbReference>
<evidence type="ECO:0000259" key="2">
    <source>
        <dbReference type="PROSITE" id="PS51724"/>
    </source>
</evidence>
<feature type="domain" description="SPOR" evidence="2">
    <location>
        <begin position="199"/>
        <end position="239"/>
    </location>
</feature>
<dbReference type="CDD" id="cd02696">
    <property type="entry name" value="MurNAc-LAA"/>
    <property type="match status" value="1"/>
</dbReference>
<dbReference type="Proteomes" id="UP000297975">
    <property type="component" value="Unassembled WGS sequence"/>
</dbReference>
<dbReference type="PANTHER" id="PTHR30404">
    <property type="entry name" value="N-ACETYLMURAMOYL-L-ALANINE AMIDASE"/>
    <property type="match status" value="1"/>
</dbReference>
<evidence type="ECO:0000313" key="4">
    <source>
        <dbReference type="Proteomes" id="UP000297975"/>
    </source>
</evidence>
<dbReference type="GO" id="GO:0008745">
    <property type="term" value="F:N-acetylmuramoyl-L-alanine amidase activity"/>
    <property type="evidence" value="ECO:0007669"/>
    <property type="project" value="InterPro"/>
</dbReference>
<dbReference type="Pfam" id="PF05036">
    <property type="entry name" value="SPOR"/>
    <property type="match status" value="1"/>
</dbReference>
<comment type="caution">
    <text evidence="3">The sequence shown here is derived from an EMBL/GenBank/DDBJ whole genome shotgun (WGS) entry which is preliminary data.</text>
</comment>
<dbReference type="PANTHER" id="PTHR30404:SF0">
    <property type="entry name" value="N-ACETYLMURAMOYL-L-ALANINE AMIDASE AMIC"/>
    <property type="match status" value="1"/>
</dbReference>
<accession>A0A4Y8IF94</accession>
<dbReference type="InterPro" id="IPR050695">
    <property type="entry name" value="N-acetylmuramoyl_amidase_3"/>
</dbReference>
<dbReference type="OrthoDB" id="9763643at2"/>
<protein>
    <submittedName>
        <fullName evidence="3">N-acetylmuramoyl-L-alanine amidase</fullName>
    </submittedName>
</protein>
<dbReference type="SUPFAM" id="SSF110997">
    <property type="entry name" value="Sporulation related repeat"/>
    <property type="match status" value="1"/>
</dbReference>
<dbReference type="SUPFAM" id="SSF53187">
    <property type="entry name" value="Zn-dependent exopeptidases"/>
    <property type="match status" value="1"/>
</dbReference>
<organism evidence="3 4">
    <name type="scientific">Filobacillus milosensis</name>
    <dbReference type="NCBI Taxonomy" id="94137"/>
    <lineage>
        <taxon>Bacteria</taxon>
        <taxon>Bacillati</taxon>
        <taxon>Bacillota</taxon>
        <taxon>Bacilli</taxon>
        <taxon>Bacillales</taxon>
        <taxon>Bacillaceae</taxon>
        <taxon>Filobacillus</taxon>
    </lineage>
</organism>
<dbReference type="Pfam" id="PF01520">
    <property type="entry name" value="Amidase_3"/>
    <property type="match status" value="1"/>
</dbReference>
<dbReference type="EMBL" id="SOPW01000014">
    <property type="protein sequence ID" value="TFB15082.1"/>
    <property type="molecule type" value="Genomic_DNA"/>
</dbReference>
<dbReference type="GO" id="GO:0009253">
    <property type="term" value="P:peptidoglycan catabolic process"/>
    <property type="evidence" value="ECO:0007669"/>
    <property type="project" value="InterPro"/>
</dbReference>
<keyword evidence="1" id="KW-0378">Hydrolase</keyword>
<keyword evidence="4" id="KW-1185">Reference proteome</keyword>
<evidence type="ECO:0000313" key="3">
    <source>
        <dbReference type="EMBL" id="TFB15082.1"/>
    </source>
</evidence>